<dbReference type="InterPro" id="IPR029063">
    <property type="entry name" value="SAM-dependent_MTases_sf"/>
</dbReference>
<evidence type="ECO:0000313" key="4">
    <source>
        <dbReference type="Proteomes" id="UP000198588"/>
    </source>
</evidence>
<dbReference type="Gene3D" id="3.40.50.720">
    <property type="entry name" value="NAD(P)-binding Rossmann-like Domain"/>
    <property type="match status" value="1"/>
</dbReference>
<accession>A0A1G5UX18</accession>
<dbReference type="EMBL" id="FMXM01000002">
    <property type="protein sequence ID" value="SDA38182.1"/>
    <property type="molecule type" value="Genomic_DNA"/>
</dbReference>
<dbReference type="Pfam" id="PF08421">
    <property type="entry name" value="Methyltransf_13"/>
    <property type="match status" value="1"/>
</dbReference>
<dbReference type="STRING" id="1165689.SAMN02927914_00011"/>
<dbReference type="PANTHER" id="PTHR43861">
    <property type="entry name" value="TRANS-ACONITATE 2-METHYLTRANSFERASE-RELATED"/>
    <property type="match status" value="1"/>
</dbReference>
<organism evidence="3 4">
    <name type="scientific">Mesorhizobium qingshengii</name>
    <dbReference type="NCBI Taxonomy" id="1165689"/>
    <lineage>
        <taxon>Bacteria</taxon>
        <taxon>Pseudomonadati</taxon>
        <taxon>Pseudomonadota</taxon>
        <taxon>Alphaproteobacteria</taxon>
        <taxon>Hyphomicrobiales</taxon>
        <taxon>Phyllobacteriaceae</taxon>
        <taxon>Mesorhizobium</taxon>
    </lineage>
</organism>
<evidence type="ECO:0000259" key="1">
    <source>
        <dbReference type="Pfam" id="PF08421"/>
    </source>
</evidence>
<dbReference type="InterPro" id="IPR013691">
    <property type="entry name" value="MeTrfase_14"/>
</dbReference>
<dbReference type="InterPro" id="IPR013630">
    <property type="entry name" value="Methyltransf_Zn-bd_dom_put"/>
</dbReference>
<dbReference type="Proteomes" id="UP000198588">
    <property type="component" value="Unassembled WGS sequence"/>
</dbReference>
<gene>
    <name evidence="3" type="ORF">SAMN02927914_00011</name>
</gene>
<evidence type="ECO:0000259" key="2">
    <source>
        <dbReference type="Pfam" id="PF08484"/>
    </source>
</evidence>
<reference evidence="3 4" key="1">
    <citation type="submission" date="2016-10" db="EMBL/GenBank/DDBJ databases">
        <authorList>
            <person name="de Groot N.N."/>
        </authorList>
    </citation>
    <scope>NUCLEOTIDE SEQUENCE [LARGE SCALE GENOMIC DNA]</scope>
    <source>
        <strain evidence="3 4">CGMCC 1.12097</strain>
    </source>
</reference>
<dbReference type="Gene3D" id="6.10.250.3100">
    <property type="match status" value="1"/>
</dbReference>
<dbReference type="Pfam" id="PF08484">
    <property type="entry name" value="Methyltransf_14"/>
    <property type="match status" value="1"/>
</dbReference>
<feature type="domain" description="C-methyltransferase" evidence="2">
    <location>
        <begin position="258"/>
        <end position="412"/>
    </location>
</feature>
<keyword evidence="3" id="KW-0808">Transferase</keyword>
<evidence type="ECO:0000313" key="3">
    <source>
        <dbReference type="EMBL" id="SDA38182.1"/>
    </source>
</evidence>
<sequence length="417" mass="45941">MTMMIAGTASVTEHTCRSCGGSHIDTFLKLGRTPLADRLTSASDNGEQEPAFPLNVAFCRDCSLVQITETVNPRILFADAYPYYSSFSQALLRHSRDNVLDLIERRGLKADSFVIELASNDGYLLKNYVEAGIQVLGIDPADGPAAAAGKIGVPTHLAFFTRELAETLRNEGVQADVIHANNVLAHVADTNGFVAGVARLLKDDGVAVIEAPYVEPMIEHCEFDTIYHEHLCYFSVTALDKLFRRHCLYLNEIKHLAIHGGSLRLYVEKLERVGASVLDQLEHEKSRGIDAIDYYRDFSTTVDKLKVELSGLLRRLKADGATIAAYGAAAKGATLINTVGIGRDLIDFVVDRNTHKQGKCMPGQRIPIRPTEALLEAQPDYVLVLAWNFIDEIMAQQSEYRARGGKFIVPVPTPRIV</sequence>
<protein>
    <submittedName>
        <fullName evidence="3">Methyltransferase domain-containing protein</fullName>
    </submittedName>
</protein>
<dbReference type="PANTHER" id="PTHR43861:SF5">
    <property type="entry name" value="BLL5978 PROTEIN"/>
    <property type="match status" value="1"/>
</dbReference>
<dbReference type="Pfam" id="PF13489">
    <property type="entry name" value="Methyltransf_23"/>
    <property type="match status" value="1"/>
</dbReference>
<dbReference type="GO" id="GO:0032259">
    <property type="term" value="P:methylation"/>
    <property type="evidence" value="ECO:0007669"/>
    <property type="project" value="UniProtKB-KW"/>
</dbReference>
<name>A0A1G5UX18_9HYPH</name>
<dbReference type="Gene3D" id="6.20.50.110">
    <property type="entry name" value="Methyltransferase, zinc-binding domain"/>
    <property type="match status" value="1"/>
</dbReference>
<dbReference type="RefSeq" id="WP_244529469.1">
    <property type="nucleotide sequence ID" value="NZ_FMXM01000002.1"/>
</dbReference>
<dbReference type="SUPFAM" id="SSF53335">
    <property type="entry name" value="S-adenosyl-L-methionine-dependent methyltransferases"/>
    <property type="match status" value="1"/>
</dbReference>
<dbReference type="Gene3D" id="3.40.50.150">
    <property type="entry name" value="Vaccinia Virus protein VP39"/>
    <property type="match status" value="1"/>
</dbReference>
<keyword evidence="3" id="KW-0489">Methyltransferase</keyword>
<dbReference type="AlphaFoldDB" id="A0A1G5UX18"/>
<dbReference type="InterPro" id="IPR038576">
    <property type="entry name" value="Methyltransf_Zn-bd_dom_put_sf"/>
</dbReference>
<feature type="domain" description="Methyltransferase putative zinc binding" evidence="1">
    <location>
        <begin position="16"/>
        <end position="77"/>
    </location>
</feature>
<proteinExistence type="predicted"/>
<dbReference type="GO" id="GO:0008168">
    <property type="term" value="F:methyltransferase activity"/>
    <property type="evidence" value="ECO:0007669"/>
    <property type="project" value="UniProtKB-KW"/>
</dbReference>